<dbReference type="InterPro" id="IPR056458">
    <property type="entry name" value="TPR_DOP1_M"/>
</dbReference>
<evidence type="ECO:0000256" key="1">
    <source>
        <dbReference type="ARBA" id="ARBA00004395"/>
    </source>
</evidence>
<dbReference type="GO" id="GO:0005802">
    <property type="term" value="C:trans-Golgi network"/>
    <property type="evidence" value="ECO:0007669"/>
    <property type="project" value="TreeGrafter"/>
</dbReference>
<feature type="compositionally biased region" description="Basic and acidic residues" evidence="7">
    <location>
        <begin position="1067"/>
        <end position="1079"/>
    </location>
</feature>
<dbReference type="GO" id="GO:0005829">
    <property type="term" value="C:cytosol"/>
    <property type="evidence" value="ECO:0007669"/>
    <property type="project" value="GOC"/>
</dbReference>
<dbReference type="STRING" id="137246.A0A401S4V9"/>
<dbReference type="InterPro" id="IPR007249">
    <property type="entry name" value="DOP1_N"/>
</dbReference>
<evidence type="ECO:0000256" key="4">
    <source>
        <dbReference type="ARBA" id="ARBA00023034"/>
    </source>
</evidence>
<keyword evidence="3" id="KW-0653">Protein transport</keyword>
<gene>
    <name evidence="12" type="ORF">chiPu_0003843</name>
</gene>
<feature type="region of interest" description="Disordered" evidence="7">
    <location>
        <begin position="574"/>
        <end position="596"/>
    </location>
</feature>
<feature type="compositionally biased region" description="Basic and acidic residues" evidence="7">
    <location>
        <begin position="574"/>
        <end position="584"/>
    </location>
</feature>
<dbReference type="GO" id="GO:0000139">
    <property type="term" value="C:Golgi membrane"/>
    <property type="evidence" value="ECO:0007669"/>
    <property type="project" value="UniProtKB-SubCell"/>
</dbReference>
<dbReference type="InterPro" id="IPR056459">
    <property type="entry name" value="TPR_DOP1"/>
</dbReference>
<dbReference type="InterPro" id="IPR056457">
    <property type="entry name" value="DOP1_C"/>
</dbReference>
<feature type="compositionally biased region" description="Basic and acidic residues" evidence="7">
    <location>
        <begin position="1096"/>
        <end position="1107"/>
    </location>
</feature>
<dbReference type="Pfam" id="PF24598">
    <property type="entry name" value="DOP1_C"/>
    <property type="match status" value="1"/>
</dbReference>
<evidence type="ECO:0000256" key="7">
    <source>
        <dbReference type="SAM" id="MobiDB-lite"/>
    </source>
</evidence>
<dbReference type="OMA" id="LWEYMTQ"/>
<keyword evidence="13" id="KW-1185">Reference proteome</keyword>
<evidence type="ECO:0000259" key="11">
    <source>
        <dbReference type="Pfam" id="PF24601"/>
    </source>
</evidence>
<evidence type="ECO:0000259" key="9">
    <source>
        <dbReference type="Pfam" id="PF24597"/>
    </source>
</evidence>
<keyword evidence="2" id="KW-0813">Transport</keyword>
<feature type="domain" description="DOP1-like middle TPR" evidence="9">
    <location>
        <begin position="327"/>
        <end position="559"/>
    </location>
</feature>
<dbReference type="GO" id="GO:0006895">
    <property type="term" value="P:Golgi to endosome transport"/>
    <property type="evidence" value="ECO:0007669"/>
    <property type="project" value="InterPro"/>
</dbReference>
<dbReference type="GO" id="GO:0015031">
    <property type="term" value="P:protein transport"/>
    <property type="evidence" value="ECO:0007669"/>
    <property type="project" value="UniProtKB-KW"/>
</dbReference>
<evidence type="ECO:0000259" key="8">
    <source>
        <dbReference type="Pfam" id="PF04118"/>
    </source>
</evidence>
<evidence type="ECO:0000259" key="10">
    <source>
        <dbReference type="Pfam" id="PF24598"/>
    </source>
</evidence>
<feature type="region of interest" description="Disordered" evidence="7">
    <location>
        <begin position="1066"/>
        <end position="1137"/>
    </location>
</feature>
<organism evidence="12 13">
    <name type="scientific">Chiloscyllium punctatum</name>
    <name type="common">Brownbanded bambooshark</name>
    <name type="synonym">Hemiscyllium punctatum</name>
    <dbReference type="NCBI Taxonomy" id="137246"/>
    <lineage>
        <taxon>Eukaryota</taxon>
        <taxon>Metazoa</taxon>
        <taxon>Chordata</taxon>
        <taxon>Craniata</taxon>
        <taxon>Vertebrata</taxon>
        <taxon>Chondrichthyes</taxon>
        <taxon>Elasmobranchii</taxon>
        <taxon>Galeomorphii</taxon>
        <taxon>Galeoidea</taxon>
        <taxon>Orectolobiformes</taxon>
        <taxon>Hemiscylliidae</taxon>
        <taxon>Chiloscyllium</taxon>
    </lineage>
</organism>
<dbReference type="PANTHER" id="PTHR14042:SF23">
    <property type="entry name" value="PROTEIN DOPEY-2"/>
    <property type="match status" value="1"/>
</dbReference>
<evidence type="ECO:0000313" key="12">
    <source>
        <dbReference type="EMBL" id="GCC25433.1"/>
    </source>
</evidence>
<evidence type="ECO:0000313" key="13">
    <source>
        <dbReference type="Proteomes" id="UP000287033"/>
    </source>
</evidence>
<proteinExistence type="inferred from homology"/>
<comment type="similarity">
    <text evidence="6">Belongs to the DOP1 family.</text>
</comment>
<comment type="caution">
    <text evidence="12">The sequence shown here is derived from an EMBL/GenBank/DDBJ whole genome shotgun (WGS) entry which is preliminary data.</text>
</comment>
<dbReference type="Pfam" id="PF24597">
    <property type="entry name" value="TPR_DOP1_M"/>
    <property type="match status" value="1"/>
</dbReference>
<evidence type="ECO:0000256" key="5">
    <source>
        <dbReference type="ARBA" id="ARBA00023136"/>
    </source>
</evidence>
<evidence type="ECO:0000256" key="3">
    <source>
        <dbReference type="ARBA" id="ARBA00022927"/>
    </source>
</evidence>
<dbReference type="EMBL" id="BEZZ01000085">
    <property type="protein sequence ID" value="GCC25433.1"/>
    <property type="molecule type" value="Genomic_DNA"/>
</dbReference>
<feature type="domain" description="DOP1-like TPR" evidence="11">
    <location>
        <begin position="1212"/>
        <end position="1586"/>
    </location>
</feature>
<dbReference type="Proteomes" id="UP000287033">
    <property type="component" value="Unassembled WGS sequence"/>
</dbReference>
<comment type="subcellular location">
    <subcellularLocation>
        <location evidence="1">Golgi apparatus membrane</location>
        <topology evidence="1">Peripheral membrane protein</topology>
    </subcellularLocation>
</comment>
<feature type="compositionally biased region" description="Low complexity" evidence="7">
    <location>
        <begin position="1108"/>
        <end position="1124"/>
    </location>
</feature>
<dbReference type="Pfam" id="PF24601">
    <property type="entry name" value="TPR_DOP1"/>
    <property type="match status" value="1"/>
</dbReference>
<evidence type="ECO:0000256" key="6">
    <source>
        <dbReference type="ARBA" id="ARBA00046326"/>
    </source>
</evidence>
<dbReference type="PANTHER" id="PTHR14042">
    <property type="entry name" value="DOPEY-RELATED"/>
    <property type="match status" value="1"/>
</dbReference>
<feature type="domain" description="DOP1 N-terminal" evidence="8">
    <location>
        <begin position="12"/>
        <end position="304"/>
    </location>
</feature>
<dbReference type="InterPro" id="IPR040314">
    <property type="entry name" value="DOP1"/>
</dbReference>
<keyword evidence="4" id="KW-0333">Golgi apparatus</keyword>
<feature type="domain" description="DOP1-like C-terminal" evidence="10">
    <location>
        <begin position="1797"/>
        <end position="2242"/>
    </location>
</feature>
<dbReference type="Pfam" id="PF04118">
    <property type="entry name" value="Dopey_N"/>
    <property type="match status" value="1"/>
</dbReference>
<reference evidence="12 13" key="1">
    <citation type="journal article" date="2018" name="Nat. Ecol. Evol.">
        <title>Shark genomes provide insights into elasmobranch evolution and the origin of vertebrates.</title>
        <authorList>
            <person name="Hara Y"/>
            <person name="Yamaguchi K"/>
            <person name="Onimaru K"/>
            <person name="Kadota M"/>
            <person name="Koyanagi M"/>
            <person name="Keeley SD"/>
            <person name="Tatsumi K"/>
            <person name="Tanaka K"/>
            <person name="Motone F"/>
            <person name="Kageyama Y"/>
            <person name="Nozu R"/>
            <person name="Adachi N"/>
            <person name="Nishimura O"/>
            <person name="Nakagawa R"/>
            <person name="Tanegashima C"/>
            <person name="Kiyatake I"/>
            <person name="Matsumoto R"/>
            <person name="Murakumo K"/>
            <person name="Nishida K"/>
            <person name="Terakita A"/>
            <person name="Kuratani S"/>
            <person name="Sato K"/>
            <person name="Hyodo S Kuraku.S."/>
        </authorList>
    </citation>
    <scope>NUCLEOTIDE SEQUENCE [LARGE SCALE GENOMIC DNA]</scope>
</reference>
<dbReference type="OrthoDB" id="297643at2759"/>
<protein>
    <submittedName>
        <fullName evidence="12">Uncharacterized protein</fullName>
    </submittedName>
</protein>
<name>A0A401S4V9_CHIPU</name>
<dbReference type="GO" id="GO:0005768">
    <property type="term" value="C:endosome"/>
    <property type="evidence" value="ECO:0007669"/>
    <property type="project" value="TreeGrafter"/>
</dbReference>
<feature type="compositionally biased region" description="Polar residues" evidence="7">
    <location>
        <begin position="1083"/>
        <end position="1093"/>
    </location>
</feature>
<keyword evidence="5" id="KW-0472">Membrane</keyword>
<evidence type="ECO:0000256" key="2">
    <source>
        <dbReference type="ARBA" id="ARBA00022448"/>
    </source>
</evidence>
<sequence>MEQEELNLINDYRYRSYSATIDKALKNFESSSEWADLISSLGKLNKALQSNLKYSLLPKRLIIGKRLAQCLHPALPIGVHLKALETYEVIFKIIGTKWLAKDLFFYSSGLFPLLGNAAMSVKPVLLGLYEKYYLPLHKSLNPSLQAFITGLLPGLEEGSEIYERTDVLLQKLMLVVGQEVFYGALWGSVIVSPSIRLPASLFVVNHINRSLSRREQKYMFGKDPHLAVKALCASVQDSNVLVQRNTLEILFYFFPFCSCLDPNTCVIPMARRDMVLVLSAALHTVLRRDMSLNRRLYAWLLGTDIKGGHMTADTDPSTSPEDCAKAYFEKHSKDLLVRALIRTLHQVNPEPDQEHGPQAHQKPFRILISLLDKPELGPQVIGDLLLEVVRAFYSICKEMLDSDLQSSQNESLLISKMKENKNASEVIKTANVLISSLSTDYLWDYLTRLFEDCIRNRSRPVNHMVDDRPSSPPNVQELCCLVVFLLEVIPLELYSEIQTQYLPQMLCHIVQCLMEHMENLGLQELTKTLKMCYKILSRIQLPAALMDVEAQSEQEAELDHRRPAESPIREEITETVSDAEHSPEEGADTVFPSLRSEDSGIGLSAVLSQDNNRRIYSDHGSVWKSNGCIQGSVQNMQQLLAHFTLKYIFGTNCQLQGVVGEDEKMDTKGGKKTWDKKQITVPQFKQMLSDFFTVRVSTLKPKKRQRGFVQFDGEKGVKGEENWDVDHMLQEVDEVTEDCRLTFAACCQLLLECSSFPVYLSFKEIESFYCSAFQDVGDGNGCLPLWLKSLMTLSCCISDCHVQNVAISTLLEMIDHSHSLALVIEDKVKRYKSSEYTMFLGKLQMMTIPPITPATLKLMAEKTNFYQRVAHVLWNQLNKESREHHITSVELFYKLHCLAPTANICEDIICQALLHKNKGIQLEALFRFSVLWHFTRDIQGNRTSFCSRSFDRSLFVVLDSLNCSDGAIGAAAQGWLIRALSLNDVARILEPVFLLLLHPKTQRTSILCLKKKVLGEDVQYLYSRVSTCPKAFSTPLEMVETSSEESCIFAHVSSVDRDALWAEVEGEPERSALHREGMRKNTNHSFSEQSQNIPLEDSKDSSEHTESIDTSSGAISSGITSSVSPPSPEHQDTMSNTEEDGLGLQERAGMDGMANNSPQPKTQLMLVHTDSEKTQMSQSLSSDEEDIDLELQLITREKLLKRQQERHALVEALFKHVLLYVQPYDSKRVLYAFSVLEAVLKTTPKEFIEALSASCMDTNSSSQLNLIHNLLVRHQESLMGMGFYGKLSTRALPTCYHHSSFIELLICLCLNFLRSYYPRQTRVNHKDLLGNRDVQVNSVQVLIRIVTQLVAIVKWADSKNIDLISSLLTKWKVQEMVLLSLSASMYISEKSYKLSFAESSDEFNEDGLSEESLINFGQDQIWSEHPLQIELLKLLQVMIVLEHHLGQTADEHEGSSDLSKEWHKIMSFQQSITAMGYVESQAITAQGMFVSAVVRALEPQYGYSIHPPWVSLVTASLPYLGKSLGLVVAPFVARICRNLDDLVLQEECESEKNSQSATSKKENIPPDYPLTLLEGLTTISHYCLLDSSTQAKKSPTTGDPTSMKNAKNAILEELPLIINSTSLLWGIVRRDESQRKLASSLDATKTSSSVYFKSTRTLRQKILELLNPFAAQMGVHLMAAVAAVWNKKKSSKKLSQTKTQILPVASEAQLTLVGLVQALDTLNTDSILQLIKEVVKKPPQTKEEKPTLVDIPMLQFSFALLQRLSMANLQDTLPSLLSLLKESVQLNLAPPGHFLLLGILNDFMSRCPNLESKRDQKDLQEVSQKIIEAVGNVVGSSLEQTSWLSRNLEVKAGPQVYLEETNSDVVEHGSFSPPSAVVSTAVASLYSVQALTLLAEVLAPLLDMVYRSDEKEKAVPLISRLLYYVFPYLRNHSEYNIPSFRASAQLLSSLSGYAYTKRAWKKEVFDLFMDPLFFQMDSSCINHWKSIIDHLLTHEKTMFKDMMSMQSSSLKLFANYEQKAMLVKRQAFAIFSGELDQYHLYLPLIQERMTETLRVGMSSVVTAQMFLTFRVLLMRISPQHLTSLWPIMVTELVQVFMQLEEDLIRILSNKAGQKSQVNNGNESLLLEMEQNDLDMYLSACKFLDTALCFPQEAMPLFQMYRWAFVPEVNAADCSPQMEVVEMFQAYKPYAVRILDILQQTNGEVYCTEEINSSDVYEFPLLTQQSVSSIHTLAHFFRILSCIFKTQPNGSLEELSLHRSASKIEPTNSNAVLQRIEENIAHDFLEMGMEH</sequence>
<accession>A0A401S4V9</accession>